<reference evidence="1 2" key="1">
    <citation type="submission" date="2016-10" db="EMBL/GenBank/DDBJ databases">
        <authorList>
            <person name="de Groot N.N."/>
        </authorList>
    </citation>
    <scope>NUCLEOTIDE SEQUENCE [LARGE SCALE GENOMIC DNA]</scope>
    <source>
        <strain evidence="1 2">DSM 25294</strain>
    </source>
</reference>
<evidence type="ECO:0000313" key="2">
    <source>
        <dbReference type="Proteomes" id="UP000199382"/>
    </source>
</evidence>
<gene>
    <name evidence="1" type="ORF">SAMN04488026_100436</name>
</gene>
<dbReference type="Pfam" id="PF09929">
    <property type="entry name" value="DUF2161"/>
    <property type="match status" value="1"/>
</dbReference>
<accession>A0A1G8LFK4</accession>
<organism evidence="1 2">
    <name type="scientific">Aliiruegeria lutimaris</name>
    <dbReference type="NCBI Taxonomy" id="571298"/>
    <lineage>
        <taxon>Bacteria</taxon>
        <taxon>Pseudomonadati</taxon>
        <taxon>Pseudomonadota</taxon>
        <taxon>Alphaproteobacteria</taxon>
        <taxon>Rhodobacterales</taxon>
        <taxon>Roseobacteraceae</taxon>
        <taxon>Aliiruegeria</taxon>
    </lineage>
</organism>
<dbReference type="EMBL" id="FNEK01000004">
    <property type="protein sequence ID" value="SDI54476.1"/>
    <property type="molecule type" value="Genomic_DNA"/>
</dbReference>
<evidence type="ECO:0000313" key="1">
    <source>
        <dbReference type="EMBL" id="SDI54476.1"/>
    </source>
</evidence>
<dbReference type="Proteomes" id="UP000199382">
    <property type="component" value="Unassembled WGS sequence"/>
</dbReference>
<name>A0A1G8LFK4_9RHOB</name>
<dbReference type="STRING" id="571298.SAMN04488026_100436"/>
<dbReference type="AlphaFoldDB" id="A0A1G8LFK4"/>
<dbReference type="RefSeq" id="WP_093149337.1">
    <property type="nucleotide sequence ID" value="NZ_FNEK01000004.1"/>
</dbReference>
<dbReference type="OrthoDB" id="9795163at2"/>
<keyword evidence="2" id="KW-1185">Reference proteome</keyword>
<sequence>MSAKPREADLYAPVKALLESQGYEVKAEIGAADVVACRPGEDEPLVVELKTGFSLTLFHQGVARQSVSDVVYLAVPHVTGRRFQRSLKENITLCRRLGLGLITVRLQDGHVQLHLDPAPYSPRKSPRSKSRLLREFARREGDPNTGGSTRRGLVTAYRQDAMRIAAHLGTHGPSRGAEVARATGVENATRMMADDHYGWFERVERGIYALTPNGQKAAAGLSE</sequence>
<protein>
    <submittedName>
        <fullName evidence="1">Uncharacterized protein</fullName>
    </submittedName>
</protein>
<proteinExistence type="predicted"/>
<dbReference type="InterPro" id="IPR018679">
    <property type="entry name" value="DUF2161"/>
</dbReference>